<protein>
    <recommendedName>
        <fullName evidence="8">Ion transport domain-containing protein</fullName>
    </recommendedName>
</protein>
<keyword evidence="3" id="KW-0677">Repeat</keyword>
<dbReference type="PANTHER" id="PTHR10582">
    <property type="entry name" value="TRANSIENT RECEPTOR POTENTIAL ION CHANNEL PROTEIN"/>
    <property type="match status" value="1"/>
</dbReference>
<keyword evidence="5 7" id="KW-0472">Membrane</keyword>
<feature type="compositionally biased region" description="Acidic residues" evidence="6">
    <location>
        <begin position="319"/>
        <end position="335"/>
    </location>
</feature>
<dbReference type="AlphaFoldDB" id="A0A7S2FTK0"/>
<name>A0A7S2FTK0_9EUKA</name>
<dbReference type="GO" id="GO:0005216">
    <property type="term" value="F:monoatomic ion channel activity"/>
    <property type="evidence" value="ECO:0007669"/>
    <property type="project" value="InterPro"/>
</dbReference>
<dbReference type="GO" id="GO:0098703">
    <property type="term" value="P:calcium ion import across plasma membrane"/>
    <property type="evidence" value="ECO:0007669"/>
    <property type="project" value="TreeGrafter"/>
</dbReference>
<proteinExistence type="predicted"/>
<dbReference type="InterPro" id="IPR024862">
    <property type="entry name" value="TRPV"/>
</dbReference>
<sequence>MLLPLCMLYGCGDHASSFACRQPPTQRLLPLMSCSQVRGSGIHLQGSAQLLAGNVDKTTGQLAAAATLLVFFKGQKVMRGSQDFSFLVNMLQEVVMDMRFFLLIQAGAIFASALAFWLLFKSRSADEYEDVSTALFSSYALLMFGDGVGKQDLYNGEGTSALIPALLVLITLFVQIVMLNALIAIMGDTYARLSEVRHDAALLGRAQLLQEMERQGASDQERVNHFPLWLHTIRLVDDDDDDGSWAGQLSSIKARIDSKVDVLNARLTSTEAAILQRLDGVMDSLQVRHGVTTVVEQPEVERSWWYSKDGPLNERNFVEEDADDPDDPIEEEEEY</sequence>
<evidence type="ECO:0000256" key="7">
    <source>
        <dbReference type="SAM" id="Phobius"/>
    </source>
</evidence>
<dbReference type="Pfam" id="PF00520">
    <property type="entry name" value="Ion_trans"/>
    <property type="match status" value="1"/>
</dbReference>
<dbReference type="EMBL" id="HBGU01010801">
    <property type="protein sequence ID" value="CAD9414117.1"/>
    <property type="molecule type" value="Transcribed_RNA"/>
</dbReference>
<feature type="region of interest" description="Disordered" evidence="6">
    <location>
        <begin position="315"/>
        <end position="335"/>
    </location>
</feature>
<comment type="subcellular location">
    <subcellularLocation>
        <location evidence="1">Membrane</location>
        <topology evidence="1">Multi-pass membrane protein</topology>
    </subcellularLocation>
</comment>
<feature type="transmembrane region" description="Helical" evidence="7">
    <location>
        <begin position="161"/>
        <end position="185"/>
    </location>
</feature>
<evidence type="ECO:0000256" key="6">
    <source>
        <dbReference type="SAM" id="MobiDB-lite"/>
    </source>
</evidence>
<feature type="transmembrane region" description="Helical" evidence="7">
    <location>
        <begin position="100"/>
        <end position="119"/>
    </location>
</feature>
<evidence type="ECO:0000256" key="4">
    <source>
        <dbReference type="ARBA" id="ARBA00022989"/>
    </source>
</evidence>
<reference evidence="9" key="1">
    <citation type="submission" date="2021-01" db="EMBL/GenBank/DDBJ databases">
        <authorList>
            <person name="Corre E."/>
            <person name="Pelletier E."/>
            <person name="Niang G."/>
            <person name="Scheremetjew M."/>
            <person name="Finn R."/>
            <person name="Kale V."/>
            <person name="Holt S."/>
            <person name="Cochrane G."/>
            <person name="Meng A."/>
            <person name="Brown T."/>
            <person name="Cohen L."/>
        </authorList>
    </citation>
    <scope>NUCLEOTIDE SEQUENCE</scope>
    <source>
        <strain evidence="9">UTEX LB 985</strain>
    </source>
</reference>
<accession>A0A7S2FTK0</accession>
<evidence type="ECO:0000256" key="2">
    <source>
        <dbReference type="ARBA" id="ARBA00022692"/>
    </source>
</evidence>
<gene>
    <name evidence="9" type="ORF">CBRE1094_LOCUS5949</name>
</gene>
<evidence type="ECO:0000259" key="8">
    <source>
        <dbReference type="Pfam" id="PF00520"/>
    </source>
</evidence>
<dbReference type="PANTHER" id="PTHR10582:SF2">
    <property type="entry name" value="INACTIVE"/>
    <property type="match status" value="1"/>
</dbReference>
<evidence type="ECO:0000256" key="1">
    <source>
        <dbReference type="ARBA" id="ARBA00004141"/>
    </source>
</evidence>
<evidence type="ECO:0000256" key="3">
    <source>
        <dbReference type="ARBA" id="ARBA00022737"/>
    </source>
</evidence>
<organism evidence="9">
    <name type="scientific">Haptolina brevifila</name>
    <dbReference type="NCBI Taxonomy" id="156173"/>
    <lineage>
        <taxon>Eukaryota</taxon>
        <taxon>Haptista</taxon>
        <taxon>Haptophyta</taxon>
        <taxon>Prymnesiophyceae</taxon>
        <taxon>Prymnesiales</taxon>
        <taxon>Prymnesiaceae</taxon>
        <taxon>Haptolina</taxon>
    </lineage>
</organism>
<keyword evidence="2 7" id="KW-0812">Transmembrane</keyword>
<evidence type="ECO:0000313" key="9">
    <source>
        <dbReference type="EMBL" id="CAD9414117.1"/>
    </source>
</evidence>
<dbReference type="InterPro" id="IPR005821">
    <property type="entry name" value="Ion_trans_dom"/>
</dbReference>
<dbReference type="GO" id="GO:0005886">
    <property type="term" value="C:plasma membrane"/>
    <property type="evidence" value="ECO:0007669"/>
    <property type="project" value="TreeGrafter"/>
</dbReference>
<evidence type="ECO:0000256" key="5">
    <source>
        <dbReference type="ARBA" id="ARBA00023136"/>
    </source>
</evidence>
<feature type="domain" description="Ion transport" evidence="8">
    <location>
        <begin position="75"/>
        <end position="195"/>
    </location>
</feature>
<keyword evidence="4 7" id="KW-1133">Transmembrane helix</keyword>